<name>A0A9P9FHK2_9HYPO</name>
<proteinExistence type="inferred from homology"/>
<dbReference type="InterPro" id="IPR050416">
    <property type="entry name" value="FAD-linked_Oxidoreductase"/>
</dbReference>
<accession>A0A9P9FHK2</accession>
<keyword evidence="5" id="KW-0732">Signal</keyword>
<dbReference type="EMBL" id="JAGMUV010000004">
    <property type="protein sequence ID" value="KAH7161779.1"/>
    <property type="molecule type" value="Genomic_DNA"/>
</dbReference>
<protein>
    <recommendedName>
        <fullName evidence="6">FAD-binding PCMH-type domain-containing protein</fullName>
    </recommendedName>
</protein>
<comment type="similarity">
    <text evidence="1">Belongs to the oxygen-dependent FAD-linked oxidoreductase family.</text>
</comment>
<evidence type="ECO:0000256" key="3">
    <source>
        <dbReference type="ARBA" id="ARBA00022827"/>
    </source>
</evidence>
<evidence type="ECO:0000256" key="4">
    <source>
        <dbReference type="ARBA" id="ARBA00023002"/>
    </source>
</evidence>
<keyword evidence="8" id="KW-1185">Reference proteome</keyword>
<comment type="caution">
    <text evidence="7">The sequence shown here is derived from an EMBL/GenBank/DDBJ whole genome shotgun (WGS) entry which is preliminary data.</text>
</comment>
<gene>
    <name evidence="7" type="ORF">EDB81DRAFT_785523</name>
</gene>
<dbReference type="InterPro" id="IPR016166">
    <property type="entry name" value="FAD-bd_PCMH"/>
</dbReference>
<dbReference type="PROSITE" id="PS51387">
    <property type="entry name" value="FAD_PCMH"/>
    <property type="match status" value="1"/>
</dbReference>
<dbReference type="GO" id="GO:0016491">
    <property type="term" value="F:oxidoreductase activity"/>
    <property type="evidence" value="ECO:0007669"/>
    <property type="project" value="UniProtKB-KW"/>
</dbReference>
<keyword evidence="4" id="KW-0560">Oxidoreductase</keyword>
<dbReference type="AlphaFoldDB" id="A0A9P9FHK2"/>
<sequence length="496" mass="54344">MGWFSLAAVSAAVLASLVTADTCASVKRFSDIESFERFQEPYTTEQAEYWSSSCSALKPSCIIFPSTAREVANILNILNHNYDHFAIKSGGHNPNDYFASIAGGPLISTKKLDKIVLDPETGRIRVGPGNRWDDVAAALDGTGWTAVGGRVGNVGVGGYLLGGGLSFLSLEYGLAMSSILEMEVVLANGKIVTASETENADLFRVLKGGGNSFGIVTSFLLQGYKQGQVYGGNLIFARTEETDAKLLNALRDFTEYNSDDKAAIILTASRASTGMDAWIMFIFYDGPTPPAGTFDEFTNVGPISNTVKTQSYNDLITGNNAFVLKGIVNTIATETVPLPSAANAAEVLGGIHQYWRNISESAMDVDSAVTVIGFQPFPKRMAKITREKGLDLLDMDDKVDRLLLEINYSYLLQTDTKKIDRIMKRTFSGIRDRVLEWQHNGVLKRDAFLPLFMNGGYYSQDYFGRLRPELRRLAKKVAAKVDPYGLFKYRTGGFKL</sequence>
<reference evidence="7" key="1">
    <citation type="journal article" date="2021" name="Nat. Commun.">
        <title>Genetic determinants of endophytism in the Arabidopsis root mycobiome.</title>
        <authorList>
            <person name="Mesny F."/>
            <person name="Miyauchi S."/>
            <person name="Thiergart T."/>
            <person name="Pickel B."/>
            <person name="Atanasova L."/>
            <person name="Karlsson M."/>
            <person name="Huettel B."/>
            <person name="Barry K.W."/>
            <person name="Haridas S."/>
            <person name="Chen C."/>
            <person name="Bauer D."/>
            <person name="Andreopoulos W."/>
            <person name="Pangilinan J."/>
            <person name="LaButti K."/>
            <person name="Riley R."/>
            <person name="Lipzen A."/>
            <person name="Clum A."/>
            <person name="Drula E."/>
            <person name="Henrissat B."/>
            <person name="Kohler A."/>
            <person name="Grigoriev I.V."/>
            <person name="Martin F.M."/>
            <person name="Hacquard S."/>
        </authorList>
    </citation>
    <scope>NUCLEOTIDE SEQUENCE</scope>
    <source>
        <strain evidence="7">MPI-CAGE-AT-0147</strain>
    </source>
</reference>
<dbReference type="PANTHER" id="PTHR42973">
    <property type="entry name" value="BINDING OXIDOREDUCTASE, PUTATIVE (AFU_ORTHOLOGUE AFUA_1G17690)-RELATED"/>
    <property type="match status" value="1"/>
</dbReference>
<dbReference type="InterPro" id="IPR016169">
    <property type="entry name" value="FAD-bd_PCMH_sub2"/>
</dbReference>
<evidence type="ECO:0000259" key="6">
    <source>
        <dbReference type="PROSITE" id="PS51387"/>
    </source>
</evidence>
<evidence type="ECO:0000313" key="7">
    <source>
        <dbReference type="EMBL" id="KAH7161779.1"/>
    </source>
</evidence>
<dbReference type="Gene3D" id="3.30.465.10">
    <property type="match status" value="1"/>
</dbReference>
<keyword evidence="3" id="KW-0274">FAD</keyword>
<evidence type="ECO:0000256" key="1">
    <source>
        <dbReference type="ARBA" id="ARBA00005466"/>
    </source>
</evidence>
<evidence type="ECO:0000256" key="2">
    <source>
        <dbReference type="ARBA" id="ARBA00022630"/>
    </source>
</evidence>
<dbReference type="PANTHER" id="PTHR42973:SF13">
    <property type="entry name" value="FAD-BINDING PCMH-TYPE DOMAIN-CONTAINING PROTEIN"/>
    <property type="match status" value="1"/>
</dbReference>
<dbReference type="InterPro" id="IPR036318">
    <property type="entry name" value="FAD-bd_PCMH-like_sf"/>
</dbReference>
<dbReference type="Pfam" id="PF01565">
    <property type="entry name" value="FAD_binding_4"/>
    <property type="match status" value="1"/>
</dbReference>
<evidence type="ECO:0000313" key="8">
    <source>
        <dbReference type="Proteomes" id="UP000738349"/>
    </source>
</evidence>
<feature type="chain" id="PRO_5040157025" description="FAD-binding PCMH-type domain-containing protein" evidence="5">
    <location>
        <begin position="21"/>
        <end position="496"/>
    </location>
</feature>
<organism evidence="7 8">
    <name type="scientific">Dactylonectria macrodidyma</name>
    <dbReference type="NCBI Taxonomy" id="307937"/>
    <lineage>
        <taxon>Eukaryota</taxon>
        <taxon>Fungi</taxon>
        <taxon>Dikarya</taxon>
        <taxon>Ascomycota</taxon>
        <taxon>Pezizomycotina</taxon>
        <taxon>Sordariomycetes</taxon>
        <taxon>Hypocreomycetidae</taxon>
        <taxon>Hypocreales</taxon>
        <taxon>Nectriaceae</taxon>
        <taxon>Dactylonectria</taxon>
    </lineage>
</organism>
<keyword evidence="2" id="KW-0285">Flavoprotein</keyword>
<feature type="signal peptide" evidence="5">
    <location>
        <begin position="1"/>
        <end position="20"/>
    </location>
</feature>
<evidence type="ECO:0000256" key="5">
    <source>
        <dbReference type="SAM" id="SignalP"/>
    </source>
</evidence>
<dbReference type="SUPFAM" id="SSF56176">
    <property type="entry name" value="FAD-binding/transporter-associated domain-like"/>
    <property type="match status" value="1"/>
</dbReference>
<dbReference type="GO" id="GO:0071949">
    <property type="term" value="F:FAD binding"/>
    <property type="evidence" value="ECO:0007669"/>
    <property type="project" value="InterPro"/>
</dbReference>
<dbReference type="InterPro" id="IPR006094">
    <property type="entry name" value="Oxid_FAD_bind_N"/>
</dbReference>
<feature type="domain" description="FAD-binding PCMH-type" evidence="6">
    <location>
        <begin position="55"/>
        <end position="226"/>
    </location>
</feature>
<dbReference type="OrthoDB" id="2151789at2759"/>
<dbReference type="Proteomes" id="UP000738349">
    <property type="component" value="Unassembled WGS sequence"/>
</dbReference>